<dbReference type="Proteomes" id="UP000663570">
    <property type="component" value="Chromosome"/>
</dbReference>
<feature type="signal peptide" evidence="11">
    <location>
        <begin position="1"/>
        <end position="21"/>
    </location>
</feature>
<dbReference type="InterPro" id="IPR001702">
    <property type="entry name" value="Porin_Gram-ve"/>
</dbReference>
<evidence type="ECO:0000256" key="1">
    <source>
        <dbReference type="ARBA" id="ARBA00004571"/>
    </source>
</evidence>
<keyword evidence="9" id="KW-0472">Membrane</keyword>
<dbReference type="InterPro" id="IPR050298">
    <property type="entry name" value="Gram-neg_bact_OMP"/>
</dbReference>
<feature type="domain" description="Porin" evidence="12">
    <location>
        <begin position="8"/>
        <end position="324"/>
    </location>
</feature>
<organism evidence="13 14">
    <name type="scientific">Niveibacterium microcysteis</name>
    <dbReference type="NCBI Taxonomy" id="2811415"/>
    <lineage>
        <taxon>Bacteria</taxon>
        <taxon>Pseudomonadati</taxon>
        <taxon>Pseudomonadota</taxon>
        <taxon>Betaproteobacteria</taxon>
        <taxon>Rhodocyclales</taxon>
        <taxon>Rhodocyclaceae</taxon>
        <taxon>Niveibacterium</taxon>
    </lineage>
</organism>
<evidence type="ECO:0000256" key="5">
    <source>
        <dbReference type="ARBA" id="ARBA00022692"/>
    </source>
</evidence>
<dbReference type="Gene3D" id="2.40.160.10">
    <property type="entry name" value="Porin"/>
    <property type="match status" value="1"/>
</dbReference>
<proteinExistence type="predicted"/>
<evidence type="ECO:0000256" key="11">
    <source>
        <dbReference type="SAM" id="SignalP"/>
    </source>
</evidence>
<dbReference type="RefSeq" id="WP_172203844.1">
    <property type="nucleotide sequence ID" value="NZ_CP071060.1"/>
</dbReference>
<dbReference type="Pfam" id="PF13609">
    <property type="entry name" value="Porin_4"/>
    <property type="match status" value="1"/>
</dbReference>
<name>A0ABX7MAB9_9RHOO</name>
<keyword evidence="10" id="KW-0998">Cell outer membrane</keyword>
<evidence type="ECO:0000256" key="10">
    <source>
        <dbReference type="ARBA" id="ARBA00023237"/>
    </source>
</evidence>
<evidence type="ECO:0000256" key="8">
    <source>
        <dbReference type="ARBA" id="ARBA00023114"/>
    </source>
</evidence>
<evidence type="ECO:0000256" key="6">
    <source>
        <dbReference type="ARBA" id="ARBA00022729"/>
    </source>
</evidence>
<evidence type="ECO:0000256" key="3">
    <source>
        <dbReference type="ARBA" id="ARBA00022448"/>
    </source>
</evidence>
<keyword evidence="3" id="KW-0813">Transport</keyword>
<dbReference type="SUPFAM" id="SSF56935">
    <property type="entry name" value="Porins"/>
    <property type="match status" value="1"/>
</dbReference>
<dbReference type="InterPro" id="IPR033900">
    <property type="entry name" value="Gram_neg_porin_domain"/>
</dbReference>
<keyword evidence="8" id="KW-0626">Porin</keyword>
<keyword evidence="6 11" id="KW-0732">Signal</keyword>
<keyword evidence="7" id="KW-0406">Ion transport</keyword>
<accession>A0ABX7MAB9</accession>
<evidence type="ECO:0000313" key="14">
    <source>
        <dbReference type="Proteomes" id="UP000663570"/>
    </source>
</evidence>
<dbReference type="CDD" id="cd00342">
    <property type="entry name" value="gram_neg_porins"/>
    <property type="match status" value="1"/>
</dbReference>
<dbReference type="EMBL" id="CP071060">
    <property type="protein sequence ID" value="QSI78329.1"/>
    <property type="molecule type" value="Genomic_DNA"/>
</dbReference>
<evidence type="ECO:0000256" key="7">
    <source>
        <dbReference type="ARBA" id="ARBA00023065"/>
    </source>
</evidence>
<dbReference type="InterPro" id="IPR023614">
    <property type="entry name" value="Porin_dom_sf"/>
</dbReference>
<protein>
    <submittedName>
        <fullName evidence="13">Porin</fullName>
    </submittedName>
</protein>
<feature type="chain" id="PRO_5045304716" evidence="11">
    <location>
        <begin position="22"/>
        <end position="354"/>
    </location>
</feature>
<keyword evidence="4" id="KW-1134">Transmembrane beta strand</keyword>
<evidence type="ECO:0000259" key="12">
    <source>
        <dbReference type="Pfam" id="PF13609"/>
    </source>
</evidence>
<keyword evidence="5" id="KW-0812">Transmembrane</keyword>
<keyword evidence="14" id="KW-1185">Reference proteome</keyword>
<dbReference type="PANTHER" id="PTHR34501">
    <property type="entry name" value="PROTEIN YDDL-RELATED"/>
    <property type="match status" value="1"/>
</dbReference>
<reference evidence="13 14" key="1">
    <citation type="submission" date="2021-02" db="EMBL/GenBank/DDBJ databases">
        <title>Niveibacterium changnyeongensis HC41.</title>
        <authorList>
            <person name="Kang M."/>
        </authorList>
    </citation>
    <scope>NUCLEOTIDE SEQUENCE [LARGE SCALE GENOMIC DNA]</scope>
    <source>
        <strain evidence="13 14">HC41</strain>
    </source>
</reference>
<comment type="subunit">
    <text evidence="2">Homotrimer.</text>
</comment>
<comment type="subcellular location">
    <subcellularLocation>
        <location evidence="1">Cell outer membrane</location>
        <topology evidence="1">Multi-pass membrane protein</topology>
    </subcellularLocation>
</comment>
<evidence type="ECO:0000256" key="2">
    <source>
        <dbReference type="ARBA" id="ARBA00011233"/>
    </source>
</evidence>
<evidence type="ECO:0000313" key="13">
    <source>
        <dbReference type="EMBL" id="QSI78329.1"/>
    </source>
</evidence>
<dbReference type="PANTHER" id="PTHR34501:SF9">
    <property type="entry name" value="MAJOR OUTER MEMBRANE PROTEIN P.IA"/>
    <property type="match status" value="1"/>
</dbReference>
<evidence type="ECO:0000256" key="4">
    <source>
        <dbReference type="ARBA" id="ARBA00022452"/>
    </source>
</evidence>
<evidence type="ECO:0000256" key="9">
    <source>
        <dbReference type="ARBA" id="ARBA00023136"/>
    </source>
</evidence>
<dbReference type="PRINTS" id="PR00182">
    <property type="entry name" value="ECOLNEIPORIN"/>
</dbReference>
<sequence length="354" mass="38311">MKHQQKIALAAVALISGSAMAVDSSVTVYGLVDMGYAYRTDNYDASKSGRNGIDSGIASGSRLGFRGVEEISPGLKGKFVIEAGINADQGSAAQGGAAWGRQSWLGLDAGVVEARLGRQYSPEYLIYGDIDPFSHGQVAKASNIFQHVKTYDRINNAFYLTTPYFGDVFSVDAIYSFNRGGDEAVANAGDKRFYAIAPKLQFGKMFKVVANYSHDYDKAKYTTDTVVELGAIVDFGVAKISGAYAQPKLESTPVGAAKEPKKYNRYLLGATVPFGNFSLLASYAYSKDKNDLDEKATQIGIGGTYAFSKRTDMYLGFARIDADDKIAVKYGVSDGSNTFNDYRSGFNLGVRHKF</sequence>
<gene>
    <name evidence="13" type="ORF">JY500_06785</name>
</gene>